<evidence type="ECO:0000313" key="2">
    <source>
        <dbReference type="Proteomes" id="UP000308133"/>
    </source>
</evidence>
<protein>
    <submittedName>
        <fullName evidence="1">Uncharacterized protein</fullName>
    </submittedName>
</protein>
<dbReference type="EMBL" id="PTQR01000080">
    <property type="protein sequence ID" value="TKX21547.1"/>
    <property type="molecule type" value="Genomic_DNA"/>
</dbReference>
<dbReference type="Proteomes" id="UP000308133">
    <property type="component" value="Unassembled WGS sequence"/>
</dbReference>
<gene>
    <name evidence="1" type="ORF">C1H76_6043</name>
</gene>
<comment type="caution">
    <text evidence="1">The sequence shown here is derived from an EMBL/GenBank/DDBJ whole genome shotgun (WGS) entry which is preliminary data.</text>
</comment>
<name>A0A4U7B2J7_9PEZI</name>
<proteinExistence type="predicted"/>
<sequence>MLDLLPSLDKTTTLVSQRSLARSRRSSYQKISGQSEKQSEEWEDFPFGQPDYNPFVEWGEHYYSIFSRDLWASESTFVLQDLNGDQVTERRISGSDSVEQILQEDDPDIRIFYCDSKLCDDLVTRASFAVADLKKIFCRYNFSIVFLDRFIGRNRCTTGSRKLYDTVDPSRLIGYDLWYDLPCRIYGAEHEYQWHFILFTVYVHYDVVNNKAVLFYIHRLGSEHPSAAEWSSRKLKDRVRTSLEHAATSSAHLNALRNCPFLIQLPTITSATIFWTETLHKERLSMWKKEEEGTKDLSTVDTSKLHDILRYVHSYMANLQIVLETLNFVKAEHEWYLQNLDNTNHYRESPWSSTMRDGIEAQVFQIKVIIIWTTEVLKRTRILIDL</sequence>
<accession>A0A4U7B2J7</accession>
<reference evidence="1 2" key="1">
    <citation type="submission" date="2018-02" db="EMBL/GenBank/DDBJ databases">
        <title>Draft genome sequences of Elsinoe sp., causing black scab on jojoba.</title>
        <authorList>
            <person name="Stodart B."/>
            <person name="Jeffress S."/>
            <person name="Ash G."/>
            <person name="Arun Chinnappa K."/>
        </authorList>
    </citation>
    <scope>NUCLEOTIDE SEQUENCE [LARGE SCALE GENOMIC DNA]</scope>
    <source>
        <strain evidence="1 2">Hillstone_2</strain>
    </source>
</reference>
<dbReference type="AlphaFoldDB" id="A0A4U7B2J7"/>
<organism evidence="1 2">
    <name type="scientific">Elsinoe australis</name>
    <dbReference type="NCBI Taxonomy" id="40998"/>
    <lineage>
        <taxon>Eukaryota</taxon>
        <taxon>Fungi</taxon>
        <taxon>Dikarya</taxon>
        <taxon>Ascomycota</taxon>
        <taxon>Pezizomycotina</taxon>
        <taxon>Dothideomycetes</taxon>
        <taxon>Dothideomycetidae</taxon>
        <taxon>Myriangiales</taxon>
        <taxon>Elsinoaceae</taxon>
        <taxon>Elsinoe</taxon>
    </lineage>
</organism>
<evidence type="ECO:0000313" key="1">
    <source>
        <dbReference type="EMBL" id="TKX21547.1"/>
    </source>
</evidence>